<dbReference type="eggNOG" id="COG0577">
    <property type="taxonomic scope" value="Bacteria"/>
</dbReference>
<sequence length="359" mass="41146">MYKKQEAFYHLSKAFDTSNAFYISMVEKEEFVGGEHEENIMKDLYTYIDKNDKYISFANIENYIEIKDIPKNSLSVEVEQGPSKILANKTLSVSPNFINVFDLSLSQGEFFDASWEYVSDKNIPVVLGYSYAKYMDIDDVFTDVDNQKYKVVGFLQDGQTFVDVSFGEGVIGLNDVILTPIDVTTFYNLFVDGNYAYETYLENSTIILKNRNDIKELRDIAKHSKTYNYNFNSVEGVSGYMEKSTQESVGVFLFLLILIIIFASTLVIINTLEFIRKNMREFSIHIFGGATKKHIALRIFLQIFIVWLLSFIISLIISNQNFIVLGVSVVILLLCLGACLPSFITLFKLQISDILRRKE</sequence>
<comment type="similarity">
    <text evidence="6">Belongs to the ABC-4 integral membrane protein family.</text>
</comment>
<keyword evidence="11" id="KW-1185">Reference proteome</keyword>
<dbReference type="AlphaFoldDB" id="A0A0A5G0J8"/>
<dbReference type="EMBL" id="AVPG01000035">
    <property type="protein sequence ID" value="KGX84580.1"/>
    <property type="molecule type" value="Genomic_DNA"/>
</dbReference>
<evidence type="ECO:0000259" key="8">
    <source>
        <dbReference type="Pfam" id="PF02687"/>
    </source>
</evidence>
<dbReference type="PANTHER" id="PTHR30572">
    <property type="entry name" value="MEMBRANE COMPONENT OF TRANSPORTER-RELATED"/>
    <property type="match status" value="1"/>
</dbReference>
<evidence type="ECO:0000256" key="4">
    <source>
        <dbReference type="ARBA" id="ARBA00022989"/>
    </source>
</evidence>
<dbReference type="Pfam" id="PF12704">
    <property type="entry name" value="MacB_PCD"/>
    <property type="match status" value="1"/>
</dbReference>
<evidence type="ECO:0000256" key="6">
    <source>
        <dbReference type="ARBA" id="ARBA00038076"/>
    </source>
</evidence>
<dbReference type="InterPro" id="IPR003838">
    <property type="entry name" value="ABC3_permease_C"/>
</dbReference>
<dbReference type="STRING" id="1385512.N784_13160"/>
<keyword evidence="4 7" id="KW-1133">Transmembrane helix</keyword>
<feature type="domain" description="MacB-like periplasmic core" evidence="9">
    <location>
        <begin position="90"/>
        <end position="219"/>
    </location>
</feature>
<reference evidence="10 11" key="1">
    <citation type="submission" date="2013-08" db="EMBL/GenBank/DDBJ databases">
        <authorList>
            <person name="Huang J."/>
            <person name="Wang G."/>
        </authorList>
    </citation>
    <scope>NUCLEOTIDE SEQUENCE [LARGE SCALE GENOMIC DNA]</scope>
    <source>
        <strain evidence="10 11">JSM 072002</strain>
    </source>
</reference>
<evidence type="ECO:0000256" key="2">
    <source>
        <dbReference type="ARBA" id="ARBA00022475"/>
    </source>
</evidence>
<name>A0A0A5G0J8_9BACI</name>
<gene>
    <name evidence="10" type="ORF">N784_13160</name>
</gene>
<comment type="caution">
    <text evidence="10">The sequence shown here is derived from an EMBL/GenBank/DDBJ whole genome shotgun (WGS) entry which is preliminary data.</text>
</comment>
<dbReference type="Pfam" id="PF02687">
    <property type="entry name" value="FtsX"/>
    <property type="match status" value="1"/>
</dbReference>
<evidence type="ECO:0000256" key="5">
    <source>
        <dbReference type="ARBA" id="ARBA00023136"/>
    </source>
</evidence>
<organism evidence="10 11">
    <name type="scientific">Pontibacillus litoralis JSM 072002</name>
    <dbReference type="NCBI Taxonomy" id="1385512"/>
    <lineage>
        <taxon>Bacteria</taxon>
        <taxon>Bacillati</taxon>
        <taxon>Bacillota</taxon>
        <taxon>Bacilli</taxon>
        <taxon>Bacillales</taxon>
        <taxon>Bacillaceae</taxon>
        <taxon>Pontibacillus</taxon>
    </lineage>
</organism>
<keyword evidence="2" id="KW-1003">Cell membrane</keyword>
<dbReference type="InterPro" id="IPR025857">
    <property type="entry name" value="MacB_PCD"/>
</dbReference>
<dbReference type="GO" id="GO:0005886">
    <property type="term" value="C:plasma membrane"/>
    <property type="evidence" value="ECO:0007669"/>
    <property type="project" value="TreeGrafter"/>
</dbReference>
<feature type="transmembrane region" description="Helical" evidence="7">
    <location>
        <begin position="323"/>
        <end position="347"/>
    </location>
</feature>
<feature type="domain" description="ABC3 transporter permease C-terminal" evidence="8">
    <location>
        <begin position="254"/>
        <end position="318"/>
    </location>
</feature>
<feature type="transmembrane region" description="Helical" evidence="7">
    <location>
        <begin position="295"/>
        <end position="317"/>
    </location>
</feature>
<dbReference type="GO" id="GO:0022857">
    <property type="term" value="F:transmembrane transporter activity"/>
    <property type="evidence" value="ECO:0007669"/>
    <property type="project" value="TreeGrafter"/>
</dbReference>
<evidence type="ECO:0000313" key="10">
    <source>
        <dbReference type="EMBL" id="KGX84580.1"/>
    </source>
</evidence>
<evidence type="ECO:0000256" key="1">
    <source>
        <dbReference type="ARBA" id="ARBA00004651"/>
    </source>
</evidence>
<keyword evidence="5 7" id="KW-0472">Membrane</keyword>
<dbReference type="InterPro" id="IPR050250">
    <property type="entry name" value="Macrolide_Exporter_MacB"/>
</dbReference>
<comment type="subcellular location">
    <subcellularLocation>
        <location evidence="1">Cell membrane</location>
        <topology evidence="1">Multi-pass membrane protein</topology>
    </subcellularLocation>
</comment>
<dbReference type="PANTHER" id="PTHR30572:SF4">
    <property type="entry name" value="ABC TRANSPORTER PERMEASE YTRF"/>
    <property type="match status" value="1"/>
</dbReference>
<evidence type="ECO:0000256" key="7">
    <source>
        <dbReference type="SAM" id="Phobius"/>
    </source>
</evidence>
<evidence type="ECO:0008006" key="12">
    <source>
        <dbReference type="Google" id="ProtNLM"/>
    </source>
</evidence>
<evidence type="ECO:0000256" key="3">
    <source>
        <dbReference type="ARBA" id="ARBA00022692"/>
    </source>
</evidence>
<feature type="transmembrane region" description="Helical" evidence="7">
    <location>
        <begin position="251"/>
        <end position="275"/>
    </location>
</feature>
<accession>A0A0A5G0J8</accession>
<keyword evidence="3 7" id="KW-0812">Transmembrane</keyword>
<dbReference type="Proteomes" id="UP000030401">
    <property type="component" value="Unassembled WGS sequence"/>
</dbReference>
<proteinExistence type="inferred from homology"/>
<protein>
    <recommendedName>
        <fullName evidence="12">MacB-like periplasmic core domain-containing protein</fullName>
    </recommendedName>
</protein>
<evidence type="ECO:0000259" key="9">
    <source>
        <dbReference type="Pfam" id="PF12704"/>
    </source>
</evidence>
<evidence type="ECO:0000313" key="11">
    <source>
        <dbReference type="Proteomes" id="UP000030401"/>
    </source>
</evidence>